<dbReference type="Gene3D" id="3.30.390.100">
    <property type="match status" value="1"/>
</dbReference>
<name>A0A6A7K8C7_9FIRM</name>
<feature type="domain" description="DUF4213" evidence="2">
    <location>
        <begin position="15"/>
        <end position="92"/>
    </location>
</feature>
<evidence type="ECO:0000313" key="4">
    <source>
        <dbReference type="Proteomes" id="UP000440004"/>
    </source>
</evidence>
<evidence type="ECO:0008006" key="5">
    <source>
        <dbReference type="Google" id="ProtNLM"/>
    </source>
</evidence>
<dbReference type="Pfam" id="PF04016">
    <property type="entry name" value="DUF364"/>
    <property type="match status" value="1"/>
</dbReference>
<dbReference type="SUPFAM" id="SSF159713">
    <property type="entry name" value="Dhaf3308-like"/>
    <property type="match status" value="1"/>
</dbReference>
<evidence type="ECO:0000259" key="2">
    <source>
        <dbReference type="Pfam" id="PF13938"/>
    </source>
</evidence>
<dbReference type="InterPro" id="IPR025251">
    <property type="entry name" value="DUF4213"/>
</dbReference>
<dbReference type="RefSeq" id="WP_152803286.1">
    <property type="nucleotide sequence ID" value="NZ_WHNX01000009.1"/>
</dbReference>
<comment type="caution">
    <text evidence="3">The sequence shown here is derived from an EMBL/GenBank/DDBJ whole genome shotgun (WGS) entry which is preliminary data.</text>
</comment>
<accession>A0A6A7K8C7</accession>
<proteinExistence type="predicted"/>
<reference evidence="3 4" key="1">
    <citation type="submission" date="2019-10" db="EMBL/GenBank/DDBJ databases">
        <title>Alkalibaculum tamaniensis sp.nov., a new alkaliphilic acetogen, isolated on methoxylated aromatics from a mud volcano.</title>
        <authorList>
            <person name="Khomyakova M.A."/>
            <person name="Merkel A.Y."/>
            <person name="Bonch-Osmolovskaya E.A."/>
            <person name="Slobodkin A.I."/>
        </authorList>
    </citation>
    <scope>NUCLEOTIDE SEQUENCE [LARGE SCALE GENOMIC DNA]</scope>
    <source>
        <strain evidence="3 4">M08DMB</strain>
    </source>
</reference>
<dbReference type="Pfam" id="PF13938">
    <property type="entry name" value="DUF4213"/>
    <property type="match status" value="1"/>
</dbReference>
<organism evidence="3 4">
    <name type="scientific">Alkalibaculum sporogenes</name>
    <dbReference type="NCBI Taxonomy" id="2655001"/>
    <lineage>
        <taxon>Bacteria</taxon>
        <taxon>Bacillati</taxon>
        <taxon>Bacillota</taxon>
        <taxon>Clostridia</taxon>
        <taxon>Eubacteriales</taxon>
        <taxon>Eubacteriaceae</taxon>
        <taxon>Alkalibaculum</taxon>
    </lineage>
</organism>
<dbReference type="AlphaFoldDB" id="A0A6A7K8C7"/>
<evidence type="ECO:0000313" key="3">
    <source>
        <dbReference type="EMBL" id="MPW25632.1"/>
    </source>
</evidence>
<feature type="domain" description="Putative heavy-metal chelation" evidence="1">
    <location>
        <begin position="112"/>
        <end position="257"/>
    </location>
</feature>
<sequence length="260" mass="28571">MLIERVLEKSKIYLMDHKVKDIVVGISLIGIELSNGSVGVSYMLRENLSAGCSIFTYGQEVIGKNAFEIANWALNGNDVLQKSIGIAVLCAASQSQDLIDSEDLHKPFGITFKETDRLGMIGYIKPVAKRLKSCVKDMYIFDKGISETGFFEKGSSIEILPMERQEVLLPTCDIVMISGTTMINGTIDHLLDICTNVREIVMLGSSTPMFPDAFLDTKVTVLAGSWWKIANKIEIFKSISMAGGISELGDYAIKKSVKVI</sequence>
<keyword evidence="4" id="KW-1185">Reference proteome</keyword>
<evidence type="ECO:0000259" key="1">
    <source>
        <dbReference type="Pfam" id="PF04016"/>
    </source>
</evidence>
<protein>
    <recommendedName>
        <fullName evidence="5">DUF364 domain-containing protein</fullName>
    </recommendedName>
</protein>
<dbReference type="InterPro" id="IPR007161">
    <property type="entry name" value="DUF364"/>
</dbReference>
<dbReference type="Proteomes" id="UP000440004">
    <property type="component" value="Unassembled WGS sequence"/>
</dbReference>
<dbReference type="EMBL" id="WHNX01000009">
    <property type="protein sequence ID" value="MPW25632.1"/>
    <property type="molecule type" value="Genomic_DNA"/>
</dbReference>
<dbReference type="Gene3D" id="3.40.50.11590">
    <property type="match status" value="1"/>
</dbReference>
<gene>
    <name evidence="3" type="ORF">GC105_07500</name>
</gene>